<evidence type="ECO:0000256" key="3">
    <source>
        <dbReference type="ARBA" id="ARBA00022806"/>
    </source>
</evidence>
<gene>
    <name evidence="7" type="ORF">B1A_09258</name>
</gene>
<dbReference type="SMART" id="SM00487">
    <property type="entry name" value="DEXDc"/>
    <property type="match status" value="1"/>
</dbReference>
<dbReference type="InterPro" id="IPR014014">
    <property type="entry name" value="RNA_helicase_DEAD_Q_motif"/>
</dbReference>
<dbReference type="PROSITE" id="PS51195">
    <property type="entry name" value="Q_MOTIF"/>
    <property type="match status" value="1"/>
</dbReference>
<feature type="domain" description="DEAD-box RNA helicase Q" evidence="6">
    <location>
        <begin position="2"/>
        <end position="30"/>
    </location>
</feature>
<reference evidence="7" key="1">
    <citation type="submission" date="2013-08" db="EMBL/GenBank/DDBJ databases">
        <authorList>
            <person name="Mendez C."/>
            <person name="Richter M."/>
            <person name="Ferrer M."/>
            <person name="Sanchez J."/>
        </authorList>
    </citation>
    <scope>NUCLEOTIDE SEQUENCE</scope>
</reference>
<dbReference type="GO" id="GO:0003676">
    <property type="term" value="F:nucleic acid binding"/>
    <property type="evidence" value="ECO:0007669"/>
    <property type="project" value="InterPro"/>
</dbReference>
<name>T1CBS2_9ZZZZ</name>
<protein>
    <submittedName>
        <fullName evidence="7">DEAD/DEAH box helicase domain protein</fullName>
    </submittedName>
</protein>
<proteinExistence type="predicted"/>
<evidence type="ECO:0000259" key="5">
    <source>
        <dbReference type="PROSITE" id="PS51192"/>
    </source>
</evidence>
<organism evidence="7">
    <name type="scientific">mine drainage metagenome</name>
    <dbReference type="NCBI Taxonomy" id="410659"/>
    <lineage>
        <taxon>unclassified sequences</taxon>
        <taxon>metagenomes</taxon>
        <taxon>ecological metagenomes</taxon>
    </lineage>
</organism>
<dbReference type="GO" id="GO:0005524">
    <property type="term" value="F:ATP binding"/>
    <property type="evidence" value="ECO:0007669"/>
    <property type="project" value="UniProtKB-KW"/>
</dbReference>
<evidence type="ECO:0000259" key="6">
    <source>
        <dbReference type="PROSITE" id="PS51195"/>
    </source>
</evidence>
<comment type="caution">
    <text evidence="7">The sequence shown here is derived from an EMBL/GenBank/DDBJ whole genome shotgun (WGS) entry which is preliminary data.</text>
</comment>
<dbReference type="GO" id="GO:0005829">
    <property type="term" value="C:cytosol"/>
    <property type="evidence" value="ECO:0007669"/>
    <property type="project" value="TreeGrafter"/>
</dbReference>
<dbReference type="Pfam" id="PF00270">
    <property type="entry name" value="DEAD"/>
    <property type="match status" value="1"/>
</dbReference>
<keyword evidence="1" id="KW-0547">Nucleotide-binding</keyword>
<dbReference type="PANTHER" id="PTHR47959">
    <property type="entry name" value="ATP-DEPENDENT RNA HELICASE RHLE-RELATED"/>
    <property type="match status" value="1"/>
</dbReference>
<dbReference type="InterPro" id="IPR044742">
    <property type="entry name" value="DEAD/DEAH_RhlB"/>
</dbReference>
<feature type="domain" description="Helicase ATP-binding" evidence="5">
    <location>
        <begin position="33"/>
        <end position="190"/>
    </location>
</feature>
<keyword evidence="4" id="KW-0067">ATP-binding</keyword>
<dbReference type="AlphaFoldDB" id="T1CBS2"/>
<dbReference type="SUPFAM" id="SSF52540">
    <property type="entry name" value="P-loop containing nucleoside triphosphate hydrolases"/>
    <property type="match status" value="1"/>
</dbReference>
<dbReference type="EMBL" id="AUZX01006588">
    <property type="protein sequence ID" value="EQD63184.1"/>
    <property type="molecule type" value="Genomic_DNA"/>
</dbReference>
<evidence type="ECO:0000256" key="1">
    <source>
        <dbReference type="ARBA" id="ARBA00022741"/>
    </source>
</evidence>
<evidence type="ECO:0000313" key="7">
    <source>
        <dbReference type="EMBL" id="EQD63184.1"/>
    </source>
</evidence>
<accession>T1CBS2</accession>
<reference evidence="7" key="2">
    <citation type="journal article" date="2014" name="ISME J.">
        <title>Microbial stratification in low pH oxic and suboxic macroscopic growths along an acid mine drainage.</title>
        <authorList>
            <person name="Mendez-Garcia C."/>
            <person name="Mesa V."/>
            <person name="Sprenger R.R."/>
            <person name="Richter M."/>
            <person name="Diez M.S."/>
            <person name="Solano J."/>
            <person name="Bargiela R."/>
            <person name="Golyshina O.V."/>
            <person name="Manteca A."/>
            <person name="Ramos J.L."/>
            <person name="Gallego J.R."/>
            <person name="Llorente I."/>
            <person name="Martins Dos Santos V.A."/>
            <person name="Jensen O.N."/>
            <person name="Pelaez A.I."/>
            <person name="Sanchez J."/>
            <person name="Ferrer M."/>
        </authorList>
    </citation>
    <scope>NUCLEOTIDE SEQUENCE</scope>
</reference>
<dbReference type="InterPro" id="IPR050079">
    <property type="entry name" value="DEAD_box_RNA_helicase"/>
</dbReference>
<dbReference type="InterPro" id="IPR011545">
    <property type="entry name" value="DEAD/DEAH_box_helicase_dom"/>
</dbReference>
<dbReference type="PROSITE" id="PS51192">
    <property type="entry name" value="HELICASE_ATP_BIND_1"/>
    <property type="match status" value="1"/>
</dbReference>
<dbReference type="PANTHER" id="PTHR47959:SF13">
    <property type="entry name" value="ATP-DEPENDENT RNA HELICASE RHLE"/>
    <property type="match status" value="1"/>
</dbReference>
<dbReference type="Gene3D" id="3.40.50.300">
    <property type="entry name" value="P-loop containing nucleotide triphosphate hydrolases"/>
    <property type="match status" value="1"/>
</dbReference>
<keyword evidence="3 7" id="KW-0347">Helicase</keyword>
<evidence type="ECO:0000256" key="4">
    <source>
        <dbReference type="ARBA" id="ARBA00022840"/>
    </source>
</evidence>
<evidence type="ECO:0000256" key="2">
    <source>
        <dbReference type="ARBA" id="ARBA00022801"/>
    </source>
</evidence>
<keyword evidence="2" id="KW-0378">Hydrolase</keyword>
<dbReference type="InterPro" id="IPR027417">
    <property type="entry name" value="P-loop_NTPase"/>
</dbReference>
<sequence length="202" mass="22793">MTKFDAFNLRSELLDALNEMKFMEPTEVQEKAIPLALEGKDLIVRSKTGTGKTGAFLIPILQNTSTEKGIQSIIVVPTRELAIQVSKVAEKMSKNLNTKPVVVYGGASIETQIRNLRKGSSMVIGTPGRLIDLMERGEINLSKIRYLILDEADVMLDLGFIEDIEFILSKVPEKKQVNAVFSNSFREDYWTYKEIYEETRIS</sequence>
<dbReference type="CDD" id="cd00268">
    <property type="entry name" value="DEADc"/>
    <property type="match status" value="1"/>
</dbReference>
<dbReference type="GO" id="GO:0016787">
    <property type="term" value="F:hydrolase activity"/>
    <property type="evidence" value="ECO:0007669"/>
    <property type="project" value="UniProtKB-KW"/>
</dbReference>
<dbReference type="GO" id="GO:0003724">
    <property type="term" value="F:RNA helicase activity"/>
    <property type="evidence" value="ECO:0007669"/>
    <property type="project" value="InterPro"/>
</dbReference>
<dbReference type="InterPro" id="IPR014001">
    <property type="entry name" value="Helicase_ATP-bd"/>
</dbReference>